<name>A0A330GFC4_ENTCL</name>
<keyword evidence="1" id="KW-0812">Transmembrane</keyword>
<reference evidence="3 4" key="1">
    <citation type="submission" date="2018-06" db="EMBL/GenBank/DDBJ databases">
        <title>ACT-28, a chromosomally-encoded AmpC with carbapenemase activity from Enterobacter kobei.</title>
        <authorList>
            <person name="Jousset A.B."/>
            <person name="Oueslati S."/>
            <person name="Bernabeu S."/>
            <person name="Takissian J."/>
            <person name="Creton E."/>
            <person name="Vogel A."/>
            <person name="Cotellon G."/>
            <person name="Bonnin R.A."/>
            <person name="Dortet L."/>
            <person name="Naas T."/>
        </authorList>
    </citation>
    <scope>NUCLEOTIDE SEQUENCE [LARGE SCALE GENOMIC DNA]</scope>
    <source>
        <strain evidence="3 4">99B3</strain>
    </source>
</reference>
<keyword evidence="1" id="KW-0472">Membrane</keyword>
<proteinExistence type="predicted"/>
<evidence type="ECO:0000313" key="3">
    <source>
        <dbReference type="EMBL" id="RAZ68946.1"/>
    </source>
</evidence>
<evidence type="ECO:0000256" key="1">
    <source>
        <dbReference type="SAM" id="Phobius"/>
    </source>
</evidence>
<comment type="caution">
    <text evidence="3">The sequence shown here is derived from an EMBL/GenBank/DDBJ whole genome shotgun (WGS) entry which is preliminary data.</text>
</comment>
<organism evidence="3 4">
    <name type="scientific">Enterobacter cloacae</name>
    <dbReference type="NCBI Taxonomy" id="550"/>
    <lineage>
        <taxon>Bacteria</taxon>
        <taxon>Pseudomonadati</taxon>
        <taxon>Pseudomonadota</taxon>
        <taxon>Gammaproteobacteria</taxon>
        <taxon>Enterobacterales</taxon>
        <taxon>Enterobacteriaceae</taxon>
        <taxon>Enterobacter</taxon>
        <taxon>Enterobacter cloacae complex</taxon>
    </lineage>
</organism>
<sequence>RAQSGRQQQVFTDTSSLNTVAGKRPQVKGRGGVIMAGIVTGALLTLLGTFVLSCFQQRSVVDDMLVSTQPLPALVTTATAENHLTELTASRPLILEKYRQKLETILAQSPVESMRAGFEMVSLLEDIYPGNTVTRAWYKQVEQLSSQGTVPGYEQAKEKLQLLMDELLNNERQHRTVTISYLKSAIYDIQRCLSETEPLSYQLTSIEQSLRKGQQPSRADLQKVDDQLKGIQARYLQALQTLKSTHIPDSYQDENK</sequence>
<keyword evidence="1" id="KW-1133">Transmembrane helix</keyword>
<dbReference type="EMBL" id="QMDH01000010">
    <property type="protein sequence ID" value="RAZ68946.1"/>
    <property type="molecule type" value="Genomic_DNA"/>
</dbReference>
<dbReference type="InterPro" id="IPR021069">
    <property type="entry name" value="ImpA_C"/>
</dbReference>
<protein>
    <recommendedName>
        <fullName evidence="2">ImpA C-terminal domain-containing protein</fullName>
    </recommendedName>
</protein>
<feature type="transmembrane region" description="Helical" evidence="1">
    <location>
        <begin position="33"/>
        <end position="52"/>
    </location>
</feature>
<feature type="non-terminal residue" evidence="3">
    <location>
        <position position="1"/>
    </location>
</feature>
<evidence type="ECO:0000313" key="4">
    <source>
        <dbReference type="Proteomes" id="UP000251576"/>
    </source>
</evidence>
<dbReference type="AlphaFoldDB" id="A0A330GFC4"/>
<accession>A0A330GFC4</accession>
<evidence type="ECO:0000259" key="2">
    <source>
        <dbReference type="Pfam" id="PF12486"/>
    </source>
</evidence>
<dbReference type="Pfam" id="PF12486">
    <property type="entry name" value="VasL"/>
    <property type="match status" value="1"/>
</dbReference>
<dbReference type="Proteomes" id="UP000251576">
    <property type="component" value="Unassembled WGS sequence"/>
</dbReference>
<gene>
    <name evidence="3" type="ORF">DP202_07645</name>
</gene>
<feature type="domain" description="ImpA C-terminal" evidence="2">
    <location>
        <begin position="98"/>
        <end position="237"/>
    </location>
</feature>